<keyword evidence="2" id="KW-1185">Reference proteome</keyword>
<evidence type="ECO:0000313" key="2">
    <source>
        <dbReference type="Proteomes" id="UP001241377"/>
    </source>
</evidence>
<reference evidence="1" key="1">
    <citation type="submission" date="2023-04" db="EMBL/GenBank/DDBJ databases">
        <title>Draft Genome sequencing of Naganishia species isolated from polar environments using Oxford Nanopore Technology.</title>
        <authorList>
            <person name="Leo P."/>
            <person name="Venkateswaran K."/>
        </authorList>
    </citation>
    <scope>NUCLEOTIDE SEQUENCE</scope>
    <source>
        <strain evidence="1">MNA-CCFEE 5261</strain>
    </source>
</reference>
<sequence length="191" mass="21677">MDQDMSTPTPPEEPEMADLDTGQPGDSSSESFFLSEDAELANNSHNDYQYMSIMDHSNYLSNALSSAMESIELDKSLALQAQLSGNLNNERQRLVDKQEEVLAKLQHIQTMYNKHFRPTTDTRGSHSRISTLELEFSRIEGHINRLKYGKDSSHLASIFKTKTPGIVESHPVEYNKARDKILERQIDESES</sequence>
<organism evidence="1 2">
    <name type="scientific">Naganishia cerealis</name>
    <dbReference type="NCBI Taxonomy" id="610337"/>
    <lineage>
        <taxon>Eukaryota</taxon>
        <taxon>Fungi</taxon>
        <taxon>Dikarya</taxon>
        <taxon>Basidiomycota</taxon>
        <taxon>Agaricomycotina</taxon>
        <taxon>Tremellomycetes</taxon>
        <taxon>Filobasidiales</taxon>
        <taxon>Filobasidiaceae</taxon>
        <taxon>Naganishia</taxon>
    </lineage>
</organism>
<name>A0ACC2VKA7_9TREE</name>
<comment type="caution">
    <text evidence="1">The sequence shown here is derived from an EMBL/GenBank/DDBJ whole genome shotgun (WGS) entry which is preliminary data.</text>
</comment>
<gene>
    <name evidence="1" type="ORF">QFC19_005971</name>
</gene>
<dbReference type="Proteomes" id="UP001241377">
    <property type="component" value="Unassembled WGS sequence"/>
</dbReference>
<dbReference type="EMBL" id="JASBWR010000069">
    <property type="protein sequence ID" value="KAJ9099546.1"/>
    <property type="molecule type" value="Genomic_DNA"/>
</dbReference>
<protein>
    <submittedName>
        <fullName evidence="1">Uncharacterized protein</fullName>
    </submittedName>
</protein>
<evidence type="ECO:0000313" key="1">
    <source>
        <dbReference type="EMBL" id="KAJ9099546.1"/>
    </source>
</evidence>
<accession>A0ACC2VKA7</accession>
<proteinExistence type="predicted"/>